<dbReference type="RefSeq" id="WP_256620797.1">
    <property type="nucleotide sequence ID" value="NZ_UGVL01000001.1"/>
</dbReference>
<evidence type="ECO:0000313" key="2">
    <source>
        <dbReference type="Proteomes" id="UP000255233"/>
    </source>
</evidence>
<reference evidence="1 2" key="1">
    <citation type="submission" date="2018-06" db="EMBL/GenBank/DDBJ databases">
        <authorList>
            <consortium name="Pathogen Informatics"/>
            <person name="Doyle S."/>
        </authorList>
    </citation>
    <scope>NUCLEOTIDE SEQUENCE [LARGE SCALE GENOMIC DNA]</scope>
    <source>
        <strain evidence="1 2">NCTC11190</strain>
    </source>
</reference>
<evidence type="ECO:0000313" key="1">
    <source>
        <dbReference type="EMBL" id="SUE33692.1"/>
    </source>
</evidence>
<accession>A0A379MSV1</accession>
<keyword evidence="2" id="KW-1185">Reference proteome</keyword>
<name>A0A379MSV1_9BACT</name>
<sequence>MMKKLWNLIAGSFSRRYALPRAEQESRKRVPTRRFTSRFSAFES</sequence>
<proteinExistence type="predicted"/>
<protein>
    <submittedName>
        <fullName evidence="1">Uncharacterized protein</fullName>
    </submittedName>
</protein>
<gene>
    <name evidence="1" type="ORF">NCTC11190_00902</name>
</gene>
<organism evidence="1 2">
    <name type="scientific">Rikenella microfusus</name>
    <dbReference type="NCBI Taxonomy" id="28139"/>
    <lineage>
        <taxon>Bacteria</taxon>
        <taxon>Pseudomonadati</taxon>
        <taxon>Bacteroidota</taxon>
        <taxon>Bacteroidia</taxon>
        <taxon>Bacteroidales</taxon>
        <taxon>Rikenellaceae</taxon>
        <taxon>Rikenella</taxon>
    </lineage>
</organism>
<dbReference type="EMBL" id="UGVL01000001">
    <property type="protein sequence ID" value="SUE33692.1"/>
    <property type="molecule type" value="Genomic_DNA"/>
</dbReference>
<dbReference type="AlphaFoldDB" id="A0A379MSV1"/>
<dbReference type="Proteomes" id="UP000255233">
    <property type="component" value="Unassembled WGS sequence"/>
</dbReference>